<keyword evidence="2" id="KW-1185">Reference proteome</keyword>
<accession>A0AAN0K3W1</accession>
<proteinExistence type="predicted"/>
<organism evidence="1 2">
    <name type="scientific">Amphimedon queenslandica</name>
    <name type="common">Sponge</name>
    <dbReference type="NCBI Taxonomy" id="400682"/>
    <lineage>
        <taxon>Eukaryota</taxon>
        <taxon>Metazoa</taxon>
        <taxon>Porifera</taxon>
        <taxon>Demospongiae</taxon>
        <taxon>Heteroscleromorpha</taxon>
        <taxon>Haplosclerida</taxon>
        <taxon>Niphatidae</taxon>
        <taxon>Amphimedon</taxon>
    </lineage>
</organism>
<dbReference type="GeneID" id="109593372"/>
<name>A0AAN0K3W1_AMPQE</name>
<dbReference type="Proteomes" id="UP000007879">
    <property type="component" value="Unassembled WGS sequence"/>
</dbReference>
<dbReference type="AlphaFoldDB" id="A0AAN0K3W1"/>
<protein>
    <submittedName>
        <fullName evidence="1">Uncharacterized protein</fullName>
    </submittedName>
</protein>
<dbReference type="KEGG" id="aqu:109593372"/>
<dbReference type="RefSeq" id="XP_019864035.1">
    <property type="nucleotide sequence ID" value="XM_020008476.1"/>
</dbReference>
<dbReference type="EnsemblMetazoa" id="XM_020008476.1">
    <property type="protein sequence ID" value="XP_019864035.1"/>
    <property type="gene ID" value="LOC109593372"/>
</dbReference>
<evidence type="ECO:0000313" key="2">
    <source>
        <dbReference type="Proteomes" id="UP000007879"/>
    </source>
</evidence>
<reference evidence="1" key="2">
    <citation type="submission" date="2024-06" db="UniProtKB">
        <authorList>
            <consortium name="EnsemblMetazoa"/>
        </authorList>
    </citation>
    <scope>IDENTIFICATION</scope>
</reference>
<reference evidence="2" key="1">
    <citation type="journal article" date="2010" name="Nature">
        <title>The Amphimedon queenslandica genome and the evolution of animal complexity.</title>
        <authorList>
            <person name="Srivastava M."/>
            <person name="Simakov O."/>
            <person name="Chapman J."/>
            <person name="Fahey B."/>
            <person name="Gauthier M.E."/>
            <person name="Mitros T."/>
            <person name="Richards G.S."/>
            <person name="Conaco C."/>
            <person name="Dacre M."/>
            <person name="Hellsten U."/>
            <person name="Larroux C."/>
            <person name="Putnam N.H."/>
            <person name="Stanke M."/>
            <person name="Adamska M."/>
            <person name="Darling A."/>
            <person name="Degnan S.M."/>
            <person name="Oakley T.H."/>
            <person name="Plachetzki D.C."/>
            <person name="Zhai Y."/>
            <person name="Adamski M."/>
            <person name="Calcino A."/>
            <person name="Cummins S.F."/>
            <person name="Goodstein D.M."/>
            <person name="Harris C."/>
            <person name="Jackson D.J."/>
            <person name="Leys S.P."/>
            <person name="Shu S."/>
            <person name="Woodcroft B.J."/>
            <person name="Vervoort M."/>
            <person name="Kosik K.S."/>
            <person name="Manning G."/>
            <person name="Degnan B.M."/>
            <person name="Rokhsar D.S."/>
        </authorList>
    </citation>
    <scope>NUCLEOTIDE SEQUENCE [LARGE SCALE GENOMIC DNA]</scope>
</reference>
<sequence length="129" mass="14849">MKIKINRSLKELLAYSVGTKDGPNPQNDIKKHLNDLKHFLSTSEAMFCDKANGCKEERVINTSQYNELFDRMNRQSLSERVDLFIRKIAFLLELCPDQFSKFLSILNIQEDIALSTLAGRIAASLERRQ</sequence>
<evidence type="ECO:0000313" key="1">
    <source>
        <dbReference type="EnsemblMetazoa" id="XP_019864035.1"/>
    </source>
</evidence>